<keyword evidence="3" id="KW-1185">Reference proteome</keyword>
<protein>
    <submittedName>
        <fullName evidence="2">Uncharacterized protein</fullName>
    </submittedName>
</protein>
<comment type="caution">
    <text evidence="2">The sequence shown here is derived from an EMBL/GenBank/DDBJ whole genome shotgun (WGS) entry which is preliminary data.</text>
</comment>
<organism evidence="2 3">
    <name type="scientific">Rhipicephalus sanguineus</name>
    <name type="common">Brown dog tick</name>
    <name type="synonym">Ixodes sanguineus</name>
    <dbReference type="NCBI Taxonomy" id="34632"/>
    <lineage>
        <taxon>Eukaryota</taxon>
        <taxon>Metazoa</taxon>
        <taxon>Ecdysozoa</taxon>
        <taxon>Arthropoda</taxon>
        <taxon>Chelicerata</taxon>
        <taxon>Arachnida</taxon>
        <taxon>Acari</taxon>
        <taxon>Parasitiformes</taxon>
        <taxon>Ixodida</taxon>
        <taxon>Ixodoidea</taxon>
        <taxon>Ixodidae</taxon>
        <taxon>Rhipicephalinae</taxon>
        <taxon>Rhipicephalus</taxon>
        <taxon>Rhipicephalus</taxon>
    </lineage>
</organism>
<sequence length="298" mass="33255">MLRHYEKECTFHLAECSRCGEEVLHRDLARHYLAGCVVEHLGNQGSKLAATPGEVGESAQDSEEVATGVGAASTSTSLREATSRQCPSEEANKSTSSQSCPEKQIALKPHYFSHMPVGAVNDVHKITWQHLPLHYVVPGGLTRAECPLRLICDPSETTYTWREALSNGRYMLLLDSIHEDVPSQGEKGTTLCKVTVAHTRDSYLNLEVSQDVSSICLSIEFYGMLEGSPCPAPSFEVTSYDARRRHPFSFDSLEQPCHCKRKPDEESALHFHRQFLARRDTLEGDLFSGSLQFDIYYS</sequence>
<accession>A0A9D4QEZ9</accession>
<feature type="region of interest" description="Disordered" evidence="1">
    <location>
        <begin position="48"/>
        <end position="101"/>
    </location>
</feature>
<reference evidence="2" key="1">
    <citation type="journal article" date="2020" name="Cell">
        <title>Large-Scale Comparative Analyses of Tick Genomes Elucidate Their Genetic Diversity and Vector Capacities.</title>
        <authorList>
            <consortium name="Tick Genome and Microbiome Consortium (TIGMIC)"/>
            <person name="Jia N."/>
            <person name="Wang J."/>
            <person name="Shi W."/>
            <person name="Du L."/>
            <person name="Sun Y."/>
            <person name="Zhan W."/>
            <person name="Jiang J.F."/>
            <person name="Wang Q."/>
            <person name="Zhang B."/>
            <person name="Ji P."/>
            <person name="Bell-Sakyi L."/>
            <person name="Cui X.M."/>
            <person name="Yuan T.T."/>
            <person name="Jiang B.G."/>
            <person name="Yang W.F."/>
            <person name="Lam T.T."/>
            <person name="Chang Q.C."/>
            <person name="Ding S.J."/>
            <person name="Wang X.J."/>
            <person name="Zhu J.G."/>
            <person name="Ruan X.D."/>
            <person name="Zhao L."/>
            <person name="Wei J.T."/>
            <person name="Ye R.Z."/>
            <person name="Que T.C."/>
            <person name="Du C.H."/>
            <person name="Zhou Y.H."/>
            <person name="Cheng J.X."/>
            <person name="Dai P.F."/>
            <person name="Guo W.B."/>
            <person name="Han X.H."/>
            <person name="Huang E.J."/>
            <person name="Li L.F."/>
            <person name="Wei W."/>
            <person name="Gao Y.C."/>
            <person name="Liu J.Z."/>
            <person name="Shao H.Z."/>
            <person name="Wang X."/>
            <person name="Wang C.C."/>
            <person name="Yang T.C."/>
            <person name="Huo Q.B."/>
            <person name="Li W."/>
            <person name="Chen H.Y."/>
            <person name="Chen S.E."/>
            <person name="Zhou L.G."/>
            <person name="Ni X.B."/>
            <person name="Tian J.H."/>
            <person name="Sheng Y."/>
            <person name="Liu T."/>
            <person name="Pan Y.S."/>
            <person name="Xia L.Y."/>
            <person name="Li J."/>
            <person name="Zhao F."/>
            <person name="Cao W.C."/>
        </authorList>
    </citation>
    <scope>NUCLEOTIDE SEQUENCE</scope>
    <source>
        <strain evidence="2">Rsan-2018</strain>
    </source>
</reference>
<feature type="compositionally biased region" description="Polar residues" evidence="1">
    <location>
        <begin position="72"/>
        <end position="86"/>
    </location>
</feature>
<dbReference type="AlphaFoldDB" id="A0A9D4QEZ9"/>
<evidence type="ECO:0000313" key="3">
    <source>
        <dbReference type="Proteomes" id="UP000821837"/>
    </source>
</evidence>
<gene>
    <name evidence="2" type="ORF">HPB52_018532</name>
</gene>
<dbReference type="VEuPathDB" id="VectorBase:RSAN_033344"/>
<evidence type="ECO:0000256" key="1">
    <source>
        <dbReference type="SAM" id="MobiDB-lite"/>
    </source>
</evidence>
<name>A0A9D4QEZ9_RHISA</name>
<reference evidence="2" key="2">
    <citation type="submission" date="2021-09" db="EMBL/GenBank/DDBJ databases">
        <authorList>
            <person name="Jia N."/>
            <person name="Wang J."/>
            <person name="Shi W."/>
            <person name="Du L."/>
            <person name="Sun Y."/>
            <person name="Zhan W."/>
            <person name="Jiang J."/>
            <person name="Wang Q."/>
            <person name="Zhang B."/>
            <person name="Ji P."/>
            <person name="Sakyi L.B."/>
            <person name="Cui X."/>
            <person name="Yuan T."/>
            <person name="Jiang B."/>
            <person name="Yang W."/>
            <person name="Lam T.T.-Y."/>
            <person name="Chang Q."/>
            <person name="Ding S."/>
            <person name="Wang X."/>
            <person name="Zhu J."/>
            <person name="Ruan X."/>
            <person name="Zhao L."/>
            <person name="Wei J."/>
            <person name="Que T."/>
            <person name="Du C."/>
            <person name="Cheng J."/>
            <person name="Dai P."/>
            <person name="Han X."/>
            <person name="Huang E."/>
            <person name="Gao Y."/>
            <person name="Liu J."/>
            <person name="Shao H."/>
            <person name="Ye R."/>
            <person name="Li L."/>
            <person name="Wei W."/>
            <person name="Wang X."/>
            <person name="Wang C."/>
            <person name="Huo Q."/>
            <person name="Li W."/>
            <person name="Guo W."/>
            <person name="Chen H."/>
            <person name="Chen S."/>
            <person name="Zhou L."/>
            <person name="Zhou L."/>
            <person name="Ni X."/>
            <person name="Tian J."/>
            <person name="Zhou Y."/>
            <person name="Sheng Y."/>
            <person name="Liu T."/>
            <person name="Pan Y."/>
            <person name="Xia L."/>
            <person name="Li J."/>
            <person name="Zhao F."/>
            <person name="Cao W."/>
        </authorList>
    </citation>
    <scope>NUCLEOTIDE SEQUENCE</scope>
    <source>
        <strain evidence="2">Rsan-2018</strain>
        <tissue evidence="2">Larvae</tissue>
    </source>
</reference>
<proteinExistence type="predicted"/>
<dbReference type="EMBL" id="JABSTV010001246">
    <property type="protein sequence ID" value="KAH7976716.1"/>
    <property type="molecule type" value="Genomic_DNA"/>
</dbReference>
<evidence type="ECO:0000313" key="2">
    <source>
        <dbReference type="EMBL" id="KAH7976716.1"/>
    </source>
</evidence>
<dbReference type="Proteomes" id="UP000821837">
    <property type="component" value="Chromosome 10"/>
</dbReference>